<evidence type="ECO:0000313" key="3">
    <source>
        <dbReference type="EMBL" id="MCU4752722.1"/>
    </source>
</evidence>
<dbReference type="InterPro" id="IPR012338">
    <property type="entry name" value="Beta-lactam/transpept-like"/>
</dbReference>
<dbReference type="Pfam" id="PF13969">
    <property type="entry name" value="Pab87_oct"/>
    <property type="match status" value="1"/>
</dbReference>
<evidence type="ECO:0000259" key="2">
    <source>
        <dbReference type="Pfam" id="PF13969"/>
    </source>
</evidence>
<dbReference type="Pfam" id="PF00144">
    <property type="entry name" value="Beta-lactamase"/>
    <property type="match status" value="1"/>
</dbReference>
<accession>A0AAP2Z8L2</accession>
<keyword evidence="3" id="KW-0378">Hydrolase</keyword>
<dbReference type="InterPro" id="IPR001466">
    <property type="entry name" value="Beta-lactam-related"/>
</dbReference>
<keyword evidence="4" id="KW-1185">Reference proteome</keyword>
<dbReference type="SUPFAM" id="SSF56601">
    <property type="entry name" value="beta-lactamase/transpeptidase-like"/>
    <property type="match status" value="1"/>
</dbReference>
<protein>
    <submittedName>
        <fullName evidence="3">Serine hydrolase</fullName>
    </submittedName>
</protein>
<dbReference type="InterPro" id="IPR038164">
    <property type="entry name" value="Pab87_oct_sf"/>
</dbReference>
<reference evidence="3 4" key="1">
    <citation type="submission" date="2022-09" db="EMBL/GenBank/DDBJ databases">
        <title>Enrichment on poylsaccharides allowed isolation of novel metabolic and taxonomic groups of Haloarchaea.</title>
        <authorList>
            <person name="Sorokin D.Y."/>
            <person name="Elcheninov A.G."/>
            <person name="Khizhniak T.V."/>
            <person name="Kolganova T.V."/>
            <person name="Kublanov I.V."/>
        </authorList>
    </citation>
    <scope>NUCLEOTIDE SEQUENCE [LARGE SCALE GENOMIC DNA]</scope>
    <source>
        <strain evidence="3 4">AArc-curdl1</strain>
    </source>
</reference>
<name>A0AAP2Z8L2_9EURY</name>
<dbReference type="Proteomes" id="UP001321047">
    <property type="component" value="Unassembled WGS sequence"/>
</dbReference>
<dbReference type="Gene3D" id="3.40.710.10">
    <property type="entry name" value="DD-peptidase/beta-lactamase superfamily"/>
    <property type="match status" value="1"/>
</dbReference>
<dbReference type="EMBL" id="JAOPJZ010000009">
    <property type="protein sequence ID" value="MCU4752722.1"/>
    <property type="molecule type" value="Genomic_DNA"/>
</dbReference>
<gene>
    <name evidence="3" type="ORF">OB919_12175</name>
</gene>
<dbReference type="InterPro" id="IPR050491">
    <property type="entry name" value="AmpC-like"/>
</dbReference>
<dbReference type="InterPro" id="IPR025879">
    <property type="entry name" value="Pab87_oct"/>
</dbReference>
<feature type="domain" description="Beta-lactamase-related" evidence="1">
    <location>
        <begin position="15"/>
        <end position="337"/>
    </location>
</feature>
<comment type="caution">
    <text evidence="3">The sequence shown here is derived from an EMBL/GenBank/DDBJ whole genome shotgun (WGS) entry which is preliminary data.</text>
</comment>
<feature type="domain" description="Pab87 octamerisation" evidence="2">
    <location>
        <begin position="356"/>
        <end position="450"/>
    </location>
</feature>
<dbReference type="GO" id="GO:0016787">
    <property type="term" value="F:hydrolase activity"/>
    <property type="evidence" value="ECO:0007669"/>
    <property type="project" value="UniProtKB-KW"/>
</dbReference>
<evidence type="ECO:0000313" key="4">
    <source>
        <dbReference type="Proteomes" id="UP001321047"/>
    </source>
</evidence>
<dbReference type="PANTHER" id="PTHR46825:SF9">
    <property type="entry name" value="BETA-LACTAMASE-RELATED DOMAIN-CONTAINING PROTEIN"/>
    <property type="match status" value="1"/>
</dbReference>
<proteinExistence type="predicted"/>
<dbReference type="RefSeq" id="WP_342809057.1">
    <property type="nucleotide sequence ID" value="NZ_JAOPJZ010000009.1"/>
</dbReference>
<dbReference type="AlphaFoldDB" id="A0AAP2Z8L2"/>
<evidence type="ECO:0000259" key="1">
    <source>
        <dbReference type="Pfam" id="PF00144"/>
    </source>
</evidence>
<organism evidence="3 4">
    <name type="scientific">Natronosalvus hydrolyticus</name>
    <dbReference type="NCBI Taxonomy" id="2979988"/>
    <lineage>
        <taxon>Archaea</taxon>
        <taxon>Methanobacteriati</taxon>
        <taxon>Methanobacteriota</taxon>
        <taxon>Stenosarchaea group</taxon>
        <taxon>Halobacteria</taxon>
        <taxon>Halobacteriales</taxon>
        <taxon>Natrialbaceae</taxon>
        <taxon>Natronosalvus</taxon>
    </lineage>
</organism>
<dbReference type="Gene3D" id="2.40.128.210">
    <property type="entry name" value="Pab87 octamerisation domain"/>
    <property type="match status" value="1"/>
</dbReference>
<sequence length="454" mass="49652">MSNGHTLEDETRHRIDSLLRERLHEDDIPGLSLAVTDSDGVRYVRGYGSRDLSSNAPATPETVYGIGSISKSFASLATLLLVDAGELDLDQRVADALEVDIPADVTVHHLLSHTSGYPSLATSEALIARQMEVGETGVPLGTRADVRAHIEGAREETKSPDERWMYCNSGYTLIGWLLEQCTDTSYTDFVTERILEPLGMDRSTYDEATYEAFDDRMTPYHKTDDGLEPKPVPVREQSAAAGGLLAPVTDMASYLQLHLRGGRYNGNRLLEESTLEKAYGAYAETPSGPYGYGWRTRTVAGESLVGHGGSIAVSTAYAGFSREHDLGIALLANTAPGYGLAELGKGVFGALCGEDPEELPFFARKQRFQELSGEYESYRGIKTATVEPEGGTLRLRIDGPIGDGNWTTLIPDDLEKGTFSILTPTGDRQPVQFAETDNGRELLVDRWVLHQRSR</sequence>
<dbReference type="PANTHER" id="PTHR46825">
    <property type="entry name" value="D-ALANYL-D-ALANINE-CARBOXYPEPTIDASE/ENDOPEPTIDASE AMPH"/>
    <property type="match status" value="1"/>
</dbReference>